<feature type="region of interest" description="Disordered" evidence="5">
    <location>
        <begin position="216"/>
        <end position="235"/>
    </location>
</feature>
<evidence type="ECO:0000256" key="4">
    <source>
        <dbReference type="PROSITE-ProRule" id="PRU00335"/>
    </source>
</evidence>
<protein>
    <submittedName>
        <fullName evidence="7">Transcriptional regulator, TetR family</fullName>
    </submittedName>
</protein>
<dbReference type="RefSeq" id="WP_051446003.1">
    <property type="nucleotide sequence ID" value="NZ_BAAAYP010000044.1"/>
</dbReference>
<dbReference type="Proteomes" id="UP000325466">
    <property type="component" value="Unassembled WGS sequence"/>
</dbReference>
<dbReference type="SUPFAM" id="SSF46689">
    <property type="entry name" value="Homeodomain-like"/>
    <property type="match status" value="1"/>
</dbReference>
<evidence type="ECO:0000313" key="7">
    <source>
        <dbReference type="EMBL" id="GES39958.1"/>
    </source>
</evidence>
<dbReference type="EMBL" id="BLAH01000143">
    <property type="protein sequence ID" value="GES39958.1"/>
    <property type="molecule type" value="Genomic_DNA"/>
</dbReference>
<keyword evidence="1" id="KW-0805">Transcription regulation</keyword>
<dbReference type="PROSITE" id="PS50977">
    <property type="entry name" value="HTH_TETR_2"/>
    <property type="match status" value="1"/>
</dbReference>
<gene>
    <name evidence="7" type="ORF">RAJCM14343_5236</name>
</gene>
<sequence length="235" mass="25390">MARQARAVWTRQQILDGAAAHFERYGYEGAGLAGIVESIGVTKGALYFHFSSKEGLAHALIDEQHRRSIAAVEAVAALDRPALDQVVMLSYAMARQMIDDPIVRAGIRLTLELSATDGPAGPYLDWITACRALIGRAVTEGEVRASIDPAMLARFVVSAYNGVQLVSNVLTGRRDLDHRLDQMWALLLPGIVPADRHGRIPQICAARCHPPAEPPCAAPVLAPVPPSDESPPHQR</sequence>
<dbReference type="Pfam" id="PF00440">
    <property type="entry name" value="TetR_N"/>
    <property type="match status" value="1"/>
</dbReference>
<evidence type="ECO:0000313" key="8">
    <source>
        <dbReference type="Proteomes" id="UP000325466"/>
    </source>
</evidence>
<dbReference type="InterPro" id="IPR009057">
    <property type="entry name" value="Homeodomain-like_sf"/>
</dbReference>
<feature type="domain" description="HTH tetR-type" evidence="6">
    <location>
        <begin position="8"/>
        <end position="68"/>
    </location>
</feature>
<proteinExistence type="predicted"/>
<dbReference type="InterPro" id="IPR036271">
    <property type="entry name" value="Tet_transcr_reg_TetR-rel_C_sf"/>
</dbReference>
<dbReference type="NCBIfam" id="NF041196">
    <property type="entry name" value="ScbR_bind_reg"/>
    <property type="match status" value="1"/>
</dbReference>
<dbReference type="InterPro" id="IPR054126">
    <property type="entry name" value="CprB_TetR_C"/>
</dbReference>
<dbReference type="Gene3D" id="1.10.357.10">
    <property type="entry name" value="Tetracycline Repressor, domain 2"/>
    <property type="match status" value="1"/>
</dbReference>
<accession>A0ABQ0YTZ2</accession>
<feature type="DNA-binding region" description="H-T-H motif" evidence="4">
    <location>
        <begin position="31"/>
        <end position="50"/>
    </location>
</feature>
<evidence type="ECO:0000256" key="2">
    <source>
        <dbReference type="ARBA" id="ARBA00023125"/>
    </source>
</evidence>
<feature type="compositionally biased region" description="Pro residues" evidence="5">
    <location>
        <begin position="216"/>
        <end position="229"/>
    </location>
</feature>
<dbReference type="PANTHER" id="PTHR47506:SF3">
    <property type="entry name" value="HTH-TYPE TRANSCRIPTIONAL REGULATOR LMRA"/>
    <property type="match status" value="1"/>
</dbReference>
<dbReference type="PRINTS" id="PR00455">
    <property type="entry name" value="HTHTETR"/>
</dbReference>
<keyword evidence="3" id="KW-0804">Transcription</keyword>
<keyword evidence="8" id="KW-1185">Reference proteome</keyword>
<keyword evidence="2 4" id="KW-0238">DNA-binding</keyword>
<dbReference type="InterPro" id="IPR047923">
    <property type="entry name" value="ArpA-like"/>
</dbReference>
<organism evidence="7 8">
    <name type="scientific">Rhodococcus aetherivorans</name>
    <dbReference type="NCBI Taxonomy" id="191292"/>
    <lineage>
        <taxon>Bacteria</taxon>
        <taxon>Bacillati</taxon>
        <taxon>Actinomycetota</taxon>
        <taxon>Actinomycetes</taxon>
        <taxon>Mycobacteriales</taxon>
        <taxon>Nocardiaceae</taxon>
        <taxon>Rhodococcus</taxon>
    </lineage>
</organism>
<evidence type="ECO:0000256" key="3">
    <source>
        <dbReference type="ARBA" id="ARBA00023163"/>
    </source>
</evidence>
<dbReference type="Pfam" id="PF21935">
    <property type="entry name" value="TetR_C_45"/>
    <property type="match status" value="1"/>
</dbReference>
<dbReference type="SUPFAM" id="SSF48498">
    <property type="entry name" value="Tetracyclin repressor-like, C-terminal domain"/>
    <property type="match status" value="1"/>
</dbReference>
<evidence type="ECO:0000256" key="5">
    <source>
        <dbReference type="SAM" id="MobiDB-lite"/>
    </source>
</evidence>
<comment type="caution">
    <text evidence="7">The sequence shown here is derived from an EMBL/GenBank/DDBJ whole genome shotgun (WGS) entry which is preliminary data.</text>
</comment>
<evidence type="ECO:0000256" key="1">
    <source>
        <dbReference type="ARBA" id="ARBA00023015"/>
    </source>
</evidence>
<reference evidence="7 8" key="1">
    <citation type="journal article" date="2018" name="Biodegradation">
        <title>1,4-Dioxane degradation characteristics of Rhodococcus aetherivorans JCM 14343.</title>
        <authorList>
            <person name="Inoue D."/>
            <person name="Tsunoda T."/>
            <person name="Yamamoto N."/>
            <person name="Ike M."/>
            <person name="Sei K."/>
        </authorList>
    </citation>
    <scope>NUCLEOTIDE SEQUENCE [LARGE SCALE GENOMIC DNA]</scope>
    <source>
        <strain evidence="7 8">JCM 14343</strain>
    </source>
</reference>
<dbReference type="InterPro" id="IPR001647">
    <property type="entry name" value="HTH_TetR"/>
</dbReference>
<evidence type="ECO:0000259" key="6">
    <source>
        <dbReference type="PROSITE" id="PS50977"/>
    </source>
</evidence>
<name>A0ABQ0YTZ2_9NOCA</name>
<dbReference type="PANTHER" id="PTHR47506">
    <property type="entry name" value="TRANSCRIPTIONAL REGULATORY PROTEIN"/>
    <property type="match status" value="1"/>
</dbReference>